<sequence length="609" mass="70175">MADRIFADLARSIKGLKELRDEYMILFHQHPAPWSNIVKVSFRAQQQLLQENLNYWDECISKLENKASRYLDLDAPALKTAADIPTPTPTLSTPNVNIQKFDGDFLKWKSFKQRFDHSIHLKNYPNVEKMIALLGLLEGDALAEVQGFEVSSENYLSVYETLEERFGNDQILISQLQTKLRSIPPAKQEARSIRDTVNAVTNMVRQLQNLNVDTNNIATILDVIEKMPQESRIKLRIFSMSSRNVTIDQILQKMKDTAFEVEVVAADEKEHSARKINEQTSKVPFKPTSPNERQFQNWNSQEDTLILELKNDVQDKRWTKRKVLKFIASTFDPLGMLSPVSIKGKIFMQNLFQKLLSWDTPLSDELQKEWQEIVRNWKGNVTIPRKLVHGTMPEKDSIEIHAFADASKIAYCACVYLRMKTSKGHESVLVFAKTRLHPLSKTLTIPKMEVMGIWLASKIASFVQKEMKLETSRKFIWTDSQISFYWFQKLPKDVFVCNRLKDVLASNVELLFVPGTLNPADLGTRGVSIEELNEAKCWWHGPQFLQETQDKWPKTKDVTQTINALISISSNQDDTIVLQNVEMIRKYEIEKDLRRCSCRKPQGGGNNYS</sequence>
<name>A0A914YUF9_9BILA</name>
<organism evidence="1 2">
    <name type="scientific">Panagrolaimus superbus</name>
    <dbReference type="NCBI Taxonomy" id="310955"/>
    <lineage>
        <taxon>Eukaryota</taxon>
        <taxon>Metazoa</taxon>
        <taxon>Ecdysozoa</taxon>
        <taxon>Nematoda</taxon>
        <taxon>Chromadorea</taxon>
        <taxon>Rhabditida</taxon>
        <taxon>Tylenchina</taxon>
        <taxon>Panagrolaimomorpha</taxon>
        <taxon>Panagrolaimoidea</taxon>
        <taxon>Panagrolaimidae</taxon>
        <taxon>Panagrolaimus</taxon>
    </lineage>
</organism>
<dbReference type="WBParaSite" id="PSU_v2.g4268.t1">
    <property type="protein sequence ID" value="PSU_v2.g4268.t1"/>
    <property type="gene ID" value="PSU_v2.g4268"/>
</dbReference>
<evidence type="ECO:0000313" key="2">
    <source>
        <dbReference type="WBParaSite" id="PSU_v2.g4268.t1"/>
    </source>
</evidence>
<dbReference type="Pfam" id="PF05380">
    <property type="entry name" value="Peptidase_A17"/>
    <property type="match status" value="1"/>
</dbReference>
<dbReference type="InterPro" id="IPR008042">
    <property type="entry name" value="Retrotrans_Pao"/>
</dbReference>
<protein>
    <submittedName>
        <fullName evidence="2">Uncharacterized protein</fullName>
    </submittedName>
</protein>
<evidence type="ECO:0000313" key="1">
    <source>
        <dbReference type="Proteomes" id="UP000887577"/>
    </source>
</evidence>
<dbReference type="AlphaFoldDB" id="A0A914YUF9"/>
<dbReference type="PANTHER" id="PTHR47331">
    <property type="entry name" value="PHD-TYPE DOMAIN-CONTAINING PROTEIN"/>
    <property type="match status" value="1"/>
</dbReference>
<dbReference type="Proteomes" id="UP000887577">
    <property type="component" value="Unplaced"/>
</dbReference>
<proteinExistence type="predicted"/>
<keyword evidence="1" id="KW-1185">Reference proteome</keyword>
<dbReference type="Pfam" id="PF03564">
    <property type="entry name" value="DUF1759"/>
    <property type="match status" value="1"/>
</dbReference>
<accession>A0A914YUF9</accession>
<dbReference type="InterPro" id="IPR005312">
    <property type="entry name" value="DUF1759"/>
</dbReference>
<reference evidence="2" key="1">
    <citation type="submission" date="2022-11" db="UniProtKB">
        <authorList>
            <consortium name="WormBaseParasite"/>
        </authorList>
    </citation>
    <scope>IDENTIFICATION</scope>
</reference>